<feature type="domain" description="Reverse transcriptase" evidence="1">
    <location>
        <begin position="69"/>
        <end position="366"/>
    </location>
</feature>
<dbReference type="InterPro" id="IPR000477">
    <property type="entry name" value="RT_dom"/>
</dbReference>
<dbReference type="RefSeq" id="WP_021619995.1">
    <property type="nucleotide sequence ID" value="NZ_KE952712.1"/>
</dbReference>
<name>U1XXY2_ANEAE</name>
<dbReference type="InterPro" id="IPR043502">
    <property type="entry name" value="DNA/RNA_pol_sf"/>
</dbReference>
<dbReference type="PROSITE" id="PS50878">
    <property type="entry name" value="RT_POL"/>
    <property type="match status" value="1"/>
</dbReference>
<dbReference type="HOGENOM" id="CLU_013584_3_1_9"/>
<dbReference type="PATRIC" id="fig|649747.3.peg.5308"/>
<dbReference type="InterPro" id="IPR049030">
    <property type="entry name" value="AI2M-like_HNH"/>
</dbReference>
<dbReference type="Pfam" id="PF01348">
    <property type="entry name" value="Intron_maturas2"/>
    <property type="match status" value="1"/>
</dbReference>
<dbReference type="EMBL" id="AWSJ01000373">
    <property type="protein sequence ID" value="ERI04852.1"/>
    <property type="molecule type" value="Genomic_DNA"/>
</dbReference>
<organism evidence="2 3">
    <name type="scientific">Aneurinibacillus aneurinilyticus ATCC 12856</name>
    <dbReference type="NCBI Taxonomy" id="649747"/>
    <lineage>
        <taxon>Bacteria</taxon>
        <taxon>Bacillati</taxon>
        <taxon>Bacillota</taxon>
        <taxon>Bacilli</taxon>
        <taxon>Bacillales</taxon>
        <taxon>Paenibacillaceae</taxon>
        <taxon>Aneurinibacillus group</taxon>
        <taxon>Aneurinibacillus</taxon>
    </lineage>
</organism>
<dbReference type="PANTHER" id="PTHR34047">
    <property type="entry name" value="NUCLEAR INTRON MATURASE 1, MITOCHONDRIAL-RELATED"/>
    <property type="match status" value="1"/>
</dbReference>
<dbReference type="Proteomes" id="UP000016511">
    <property type="component" value="Unassembled WGS sequence"/>
</dbReference>
<comment type="caution">
    <text evidence="2">The sequence shown here is derived from an EMBL/GenBank/DDBJ whole genome shotgun (WGS) entry which is preliminary data.</text>
</comment>
<gene>
    <name evidence="2" type="ORF">HMPREF0083_05930</name>
</gene>
<reference evidence="2 3" key="1">
    <citation type="submission" date="2013-08" db="EMBL/GenBank/DDBJ databases">
        <authorList>
            <person name="Weinstock G."/>
            <person name="Sodergren E."/>
            <person name="Wylie T."/>
            <person name="Fulton L."/>
            <person name="Fulton R."/>
            <person name="Fronick C."/>
            <person name="O'Laughlin M."/>
            <person name="Godfrey J."/>
            <person name="Miner T."/>
            <person name="Herter B."/>
            <person name="Appelbaum E."/>
            <person name="Cordes M."/>
            <person name="Lek S."/>
            <person name="Wollam A."/>
            <person name="Pepin K.H."/>
            <person name="Palsikar V.B."/>
            <person name="Mitreva M."/>
            <person name="Wilson R.K."/>
        </authorList>
    </citation>
    <scope>NUCLEOTIDE SEQUENCE [LARGE SCALE GENOMIC DNA]</scope>
    <source>
        <strain evidence="2 3">ATCC 12856</strain>
    </source>
</reference>
<accession>U1XXY2</accession>
<protein>
    <submittedName>
        <fullName evidence="2">Putative group II intron-encoded protein LtrA</fullName>
    </submittedName>
</protein>
<dbReference type="GeneID" id="92837964"/>
<dbReference type="AlphaFoldDB" id="U1XXY2"/>
<dbReference type="CDD" id="cd01651">
    <property type="entry name" value="RT_G2_intron"/>
    <property type="match status" value="1"/>
</dbReference>
<dbReference type="eggNOG" id="COG3344">
    <property type="taxonomic scope" value="Bacteria"/>
</dbReference>
<dbReference type="InterPro" id="IPR051083">
    <property type="entry name" value="GrpII_Intron_Splice-Mob/Def"/>
</dbReference>
<dbReference type="InterPro" id="IPR024937">
    <property type="entry name" value="Domain_X"/>
</dbReference>
<dbReference type="STRING" id="649747.HMPREF0083_05930"/>
<evidence type="ECO:0000259" key="1">
    <source>
        <dbReference type="PROSITE" id="PS50878"/>
    </source>
</evidence>
<sequence length="605" mass="71279">MRSPTVVLNSLASKSKDADYKYRRLYRNLYNPHFYLEAYAKIYANEGNMTAGTDGKTIDGMNIERVNQIIARLQDFSYQPQPAKRTYIPKKNGGKRPLGIPSFDDKLVQEVVRRILEAIYEGTFSDRSHGFRPNRSCHTALIQIQATFTAVKWFVEGDIKGFFDNIDHHVLINILRKRIEDEKFLDLIWKFLKAGYMEDWQLNKTYSGTPQGGVISPILSNIYLNELDQYVEKYKKTFDKGIKRAKNTMYKTACQRADRLKAKYKQVWDTMNEEEKLKATKELKELQKVARQYPSADPFDEGYRRLQYVRYADDFLIGIIGTKEEAQQIKKDLTVFLKEELKLELSQEKTLITHSSKKAHFLSYDIDITRHQMSKRNKNGHLQRVNNQRVRLMMPKEAWQKNLLKTGTLKITKNDEWESTHRRYLVNNDDLEIISIYNAEIRGLYNYYKLALNVHSLNKYKHFMKYSFLKTLANKYKSTVGKMADKYKIDGQLAVRYQTKEGQKIRYFYNEGFKKQKLIGNNSQDIDKEPIIQMYSGRTSLIDRLLANQCEWCKTENMPLHMHHVKKLKDLAGKKRWEQHMIARNRKTMAICEPCHRDLHAGRLD</sequence>
<dbReference type="SUPFAM" id="SSF56672">
    <property type="entry name" value="DNA/RNA polymerases"/>
    <property type="match status" value="1"/>
</dbReference>
<dbReference type="Pfam" id="PF21368">
    <property type="entry name" value="AI2M-like_HNH"/>
    <property type="match status" value="1"/>
</dbReference>
<evidence type="ECO:0000313" key="3">
    <source>
        <dbReference type="Proteomes" id="UP000016511"/>
    </source>
</evidence>
<proteinExistence type="predicted"/>
<dbReference type="PANTHER" id="PTHR34047:SF8">
    <property type="entry name" value="PROTEIN YKFC"/>
    <property type="match status" value="1"/>
</dbReference>
<dbReference type="GO" id="GO:0006397">
    <property type="term" value="P:mRNA processing"/>
    <property type="evidence" value="ECO:0007669"/>
    <property type="project" value="InterPro"/>
</dbReference>
<dbReference type="Pfam" id="PF00078">
    <property type="entry name" value="RVT_1"/>
    <property type="match status" value="2"/>
</dbReference>
<evidence type="ECO:0000313" key="2">
    <source>
        <dbReference type="EMBL" id="ERI04852.1"/>
    </source>
</evidence>
<keyword evidence="3" id="KW-1185">Reference proteome</keyword>